<gene>
    <name evidence="1" type="ORF">QBC40DRAFT_258928</name>
</gene>
<evidence type="ECO:0000313" key="1">
    <source>
        <dbReference type="EMBL" id="KAK4195504.1"/>
    </source>
</evidence>
<dbReference type="AlphaFoldDB" id="A0AAN7AQK8"/>
<organism evidence="1 2">
    <name type="scientific">Triangularia verruculosa</name>
    <dbReference type="NCBI Taxonomy" id="2587418"/>
    <lineage>
        <taxon>Eukaryota</taxon>
        <taxon>Fungi</taxon>
        <taxon>Dikarya</taxon>
        <taxon>Ascomycota</taxon>
        <taxon>Pezizomycotina</taxon>
        <taxon>Sordariomycetes</taxon>
        <taxon>Sordariomycetidae</taxon>
        <taxon>Sordariales</taxon>
        <taxon>Podosporaceae</taxon>
        <taxon>Triangularia</taxon>
    </lineage>
</organism>
<comment type="caution">
    <text evidence="1">The sequence shown here is derived from an EMBL/GenBank/DDBJ whole genome shotgun (WGS) entry which is preliminary data.</text>
</comment>
<dbReference type="Proteomes" id="UP001303160">
    <property type="component" value="Unassembled WGS sequence"/>
</dbReference>
<dbReference type="EMBL" id="MU864011">
    <property type="protein sequence ID" value="KAK4195504.1"/>
    <property type="molecule type" value="Genomic_DNA"/>
</dbReference>
<sequence>MATEKESRNKRTVAERVADMLVKDEMLRPNDDGISFLHLECASRVQLGKSIFWVFDDDVVPMPLGTPAGLNPPIQVTTYAKMLDILEDEDKATNLIRSTCVLDTHGGDYPPRFTRLMGRMLCRFGEMVATEAGAYPSIIVLGQRLPAWVEDEQLEEFFPFMSCCRSPALELKMEWEEADTAADMTDCLLKEAVQLLGRRDERRPNLVSTMMPLEECLLLYNQFRTGMYKHSFVDVCIIRKDKHAQDLATTQEALSAKTCVIVLVDSSIRFPPSLHGDGEKEGAQHRCVLPESVPLPQWDPRLGKVVLTDTAVTTLSSMCYKKPSDPNGEDPVTSLASISEDILWAIASFYKRDIGRGWMTLGEVPLLRFWNGCGGNPKYESAFCDAVWMLWQKGLIVVPENATGESIMNQRGLTLTESGQVANRLLCDGLVRTVEEAVLVMAAREESPGNAYVIAAVAALLHVGFRSFMTRSNTTAQEKNTCQHLITERSLQKSLVTRGRLWLLLGILCDLSHRYDSFDGFDDECMEDNIEKVNEQMARILGVPTASLQSGYMKRFMEKQLSTEDDILRIETALVRAMINNLVFLEPNPDGQRTMLRIREVVTGFDAELYPFGWADDQEAPESMSLGIHFGLVKDTEKGTYMAIAPMMVSGLAVGRVFDELWPAERFGGQRPNHFDLLRRCRSGNAY</sequence>
<keyword evidence="2" id="KW-1185">Reference proteome</keyword>
<protein>
    <submittedName>
        <fullName evidence="1">Uncharacterized protein</fullName>
    </submittedName>
</protein>
<accession>A0AAN7AQK8</accession>
<evidence type="ECO:0000313" key="2">
    <source>
        <dbReference type="Proteomes" id="UP001303160"/>
    </source>
</evidence>
<reference evidence="1" key="1">
    <citation type="journal article" date="2023" name="Mol. Phylogenet. Evol.">
        <title>Genome-scale phylogeny and comparative genomics of the fungal order Sordariales.</title>
        <authorList>
            <person name="Hensen N."/>
            <person name="Bonometti L."/>
            <person name="Westerberg I."/>
            <person name="Brannstrom I.O."/>
            <person name="Guillou S."/>
            <person name="Cros-Aarteil S."/>
            <person name="Calhoun S."/>
            <person name="Haridas S."/>
            <person name="Kuo A."/>
            <person name="Mondo S."/>
            <person name="Pangilinan J."/>
            <person name="Riley R."/>
            <person name="LaButti K."/>
            <person name="Andreopoulos B."/>
            <person name="Lipzen A."/>
            <person name="Chen C."/>
            <person name="Yan M."/>
            <person name="Daum C."/>
            <person name="Ng V."/>
            <person name="Clum A."/>
            <person name="Steindorff A."/>
            <person name="Ohm R.A."/>
            <person name="Martin F."/>
            <person name="Silar P."/>
            <person name="Natvig D.O."/>
            <person name="Lalanne C."/>
            <person name="Gautier V."/>
            <person name="Ament-Velasquez S.L."/>
            <person name="Kruys A."/>
            <person name="Hutchinson M.I."/>
            <person name="Powell A.J."/>
            <person name="Barry K."/>
            <person name="Miller A.N."/>
            <person name="Grigoriev I.V."/>
            <person name="Debuchy R."/>
            <person name="Gladieux P."/>
            <person name="Hiltunen Thoren M."/>
            <person name="Johannesson H."/>
        </authorList>
    </citation>
    <scope>NUCLEOTIDE SEQUENCE</scope>
    <source>
        <strain evidence="1">CBS 315.58</strain>
    </source>
</reference>
<proteinExistence type="predicted"/>
<reference evidence="1" key="2">
    <citation type="submission" date="2023-05" db="EMBL/GenBank/DDBJ databases">
        <authorList>
            <consortium name="Lawrence Berkeley National Laboratory"/>
            <person name="Steindorff A."/>
            <person name="Hensen N."/>
            <person name="Bonometti L."/>
            <person name="Westerberg I."/>
            <person name="Brannstrom I.O."/>
            <person name="Guillou S."/>
            <person name="Cros-Aarteil S."/>
            <person name="Calhoun S."/>
            <person name="Haridas S."/>
            <person name="Kuo A."/>
            <person name="Mondo S."/>
            <person name="Pangilinan J."/>
            <person name="Riley R."/>
            <person name="Labutti K."/>
            <person name="Andreopoulos B."/>
            <person name="Lipzen A."/>
            <person name="Chen C."/>
            <person name="Yanf M."/>
            <person name="Daum C."/>
            <person name="Ng V."/>
            <person name="Clum A."/>
            <person name="Ohm R."/>
            <person name="Martin F."/>
            <person name="Silar P."/>
            <person name="Natvig D."/>
            <person name="Lalanne C."/>
            <person name="Gautier V."/>
            <person name="Ament-Velasquez S.L."/>
            <person name="Kruys A."/>
            <person name="Hutchinson M.I."/>
            <person name="Powell A.J."/>
            <person name="Barry K."/>
            <person name="Miller A.N."/>
            <person name="Grigoriev I.V."/>
            <person name="Debuchy R."/>
            <person name="Gladieux P."/>
            <person name="Thoren M.H."/>
            <person name="Johannesson H."/>
        </authorList>
    </citation>
    <scope>NUCLEOTIDE SEQUENCE</scope>
    <source>
        <strain evidence="1">CBS 315.58</strain>
    </source>
</reference>
<name>A0AAN7AQK8_9PEZI</name>